<accession>A0AAV2DAZ2</accession>
<gene>
    <name evidence="1" type="ORF">LTRI10_LOCUS12798</name>
</gene>
<evidence type="ECO:0000313" key="1">
    <source>
        <dbReference type="EMBL" id="CAL1370690.1"/>
    </source>
</evidence>
<name>A0AAV2DAZ2_9ROSI</name>
<reference evidence="1 2" key="1">
    <citation type="submission" date="2024-04" db="EMBL/GenBank/DDBJ databases">
        <authorList>
            <person name="Fracassetti M."/>
        </authorList>
    </citation>
    <scope>NUCLEOTIDE SEQUENCE [LARGE SCALE GENOMIC DNA]</scope>
</reference>
<evidence type="ECO:0000313" key="2">
    <source>
        <dbReference type="Proteomes" id="UP001497516"/>
    </source>
</evidence>
<sequence length="137" mass="15263">MRIRRRLFFLSNPPPRSPSPPTPPSSTLHIFSQMVRLPPNHITQFLRVPESKIGGAVEGQGLSLSSLLQQSGEAEELRISDDGGVRLLFFNHQSDLAAAEVPSPSSSSAVAVHYYKTITLSTGWKHLRRCLEQDFQR</sequence>
<dbReference type="AlphaFoldDB" id="A0AAV2DAZ2"/>
<dbReference type="Proteomes" id="UP001497516">
    <property type="component" value="Chromosome 2"/>
</dbReference>
<protein>
    <submittedName>
        <fullName evidence="1">Uncharacterized protein</fullName>
    </submittedName>
</protein>
<proteinExistence type="predicted"/>
<keyword evidence="2" id="KW-1185">Reference proteome</keyword>
<organism evidence="1 2">
    <name type="scientific">Linum trigynum</name>
    <dbReference type="NCBI Taxonomy" id="586398"/>
    <lineage>
        <taxon>Eukaryota</taxon>
        <taxon>Viridiplantae</taxon>
        <taxon>Streptophyta</taxon>
        <taxon>Embryophyta</taxon>
        <taxon>Tracheophyta</taxon>
        <taxon>Spermatophyta</taxon>
        <taxon>Magnoliopsida</taxon>
        <taxon>eudicotyledons</taxon>
        <taxon>Gunneridae</taxon>
        <taxon>Pentapetalae</taxon>
        <taxon>rosids</taxon>
        <taxon>fabids</taxon>
        <taxon>Malpighiales</taxon>
        <taxon>Linaceae</taxon>
        <taxon>Linum</taxon>
    </lineage>
</organism>
<dbReference type="EMBL" id="OZ034815">
    <property type="protein sequence ID" value="CAL1370690.1"/>
    <property type="molecule type" value="Genomic_DNA"/>
</dbReference>